<proteinExistence type="predicted"/>
<dbReference type="PANTHER" id="PTHR38449:SF1">
    <property type="entry name" value="REGULATORY PROTEIN SSL2874-RELATED"/>
    <property type="match status" value="1"/>
</dbReference>
<gene>
    <name evidence="1" type="ORF">S01H1_01475</name>
</gene>
<evidence type="ECO:0000313" key="1">
    <source>
        <dbReference type="EMBL" id="GAF80463.1"/>
    </source>
</evidence>
<dbReference type="PANTHER" id="PTHR38449">
    <property type="entry name" value="REGULATORY PROTEIN TM_1690-RELATED"/>
    <property type="match status" value="1"/>
</dbReference>
<name>X0SHG8_9ZZZZ</name>
<evidence type="ECO:0008006" key="2">
    <source>
        <dbReference type="Google" id="ProtNLM"/>
    </source>
</evidence>
<dbReference type="InterPro" id="IPR007169">
    <property type="entry name" value="RemA-like"/>
</dbReference>
<dbReference type="AlphaFoldDB" id="X0SHG8"/>
<protein>
    <recommendedName>
        <fullName evidence="2">DUF370 domain-containing protein</fullName>
    </recommendedName>
</protein>
<comment type="caution">
    <text evidence="1">The sequence shown here is derived from an EMBL/GenBank/DDBJ whole genome shotgun (WGS) entry which is preliminary data.</text>
</comment>
<reference evidence="1" key="1">
    <citation type="journal article" date="2014" name="Front. Microbiol.">
        <title>High frequency of phylogenetically diverse reductive dehalogenase-homologous genes in deep subseafloor sedimentary metagenomes.</title>
        <authorList>
            <person name="Kawai M."/>
            <person name="Futagami T."/>
            <person name="Toyoda A."/>
            <person name="Takaki Y."/>
            <person name="Nishi S."/>
            <person name="Hori S."/>
            <person name="Arai W."/>
            <person name="Tsubouchi T."/>
            <person name="Morono Y."/>
            <person name="Uchiyama I."/>
            <person name="Ito T."/>
            <person name="Fujiyama A."/>
            <person name="Inagaki F."/>
            <person name="Takami H."/>
        </authorList>
    </citation>
    <scope>NUCLEOTIDE SEQUENCE</scope>
    <source>
        <strain evidence="1">Expedition CK06-06</strain>
    </source>
</reference>
<accession>X0SHG8</accession>
<organism evidence="1">
    <name type="scientific">marine sediment metagenome</name>
    <dbReference type="NCBI Taxonomy" id="412755"/>
    <lineage>
        <taxon>unclassified sequences</taxon>
        <taxon>metagenomes</taxon>
        <taxon>ecological metagenomes</taxon>
    </lineage>
</organism>
<dbReference type="NCBIfam" id="NF003315">
    <property type="entry name" value="PRK04323.1"/>
    <property type="match status" value="1"/>
</dbReference>
<dbReference type="Pfam" id="PF04025">
    <property type="entry name" value="RemA-like"/>
    <property type="match status" value="1"/>
</dbReference>
<sequence>MTTELLAVGFRNFIALNRVIAIVSTGSAPIQRLIREGKRRGAVIDITSGRRTKAAIFMDNGQIVLAAITPETISGRVVAVAQEGVYARAGQEGES</sequence>
<dbReference type="EMBL" id="BARS01000644">
    <property type="protein sequence ID" value="GAF80463.1"/>
    <property type="molecule type" value="Genomic_DNA"/>
</dbReference>